<evidence type="ECO:0000256" key="3">
    <source>
        <dbReference type="ARBA" id="ARBA00022729"/>
    </source>
</evidence>
<dbReference type="CDD" id="cd08604">
    <property type="entry name" value="GDPD_SHV3_repeat_2"/>
    <property type="match status" value="1"/>
</dbReference>
<keyword evidence="5" id="KW-0378">Hydrolase</keyword>
<dbReference type="AlphaFoldDB" id="A0A6P5GRL3"/>
<keyword evidence="4" id="KW-0319">Glycerol metabolism</keyword>
<evidence type="ECO:0000313" key="12">
    <source>
        <dbReference type="RefSeq" id="XP_020110447.1"/>
    </source>
</evidence>
<dbReference type="InterPro" id="IPR017946">
    <property type="entry name" value="PLC-like_Pdiesterase_TIM-brl"/>
</dbReference>
<evidence type="ECO:0000256" key="9">
    <source>
        <dbReference type="SAM" id="SignalP"/>
    </source>
</evidence>
<dbReference type="PANTHER" id="PTHR43620">
    <property type="entry name" value="GLYCEROPHOSPHORYL DIESTER PHOSPHODIESTERASE"/>
    <property type="match status" value="1"/>
</dbReference>
<reference evidence="11" key="1">
    <citation type="journal article" date="2015" name="Nat. Genet.">
        <title>The pineapple genome and the evolution of CAM photosynthesis.</title>
        <authorList>
            <person name="Ming R."/>
            <person name="VanBuren R."/>
            <person name="Wai C.M."/>
            <person name="Tang H."/>
            <person name="Schatz M.C."/>
            <person name="Bowers J.E."/>
            <person name="Lyons E."/>
            <person name="Wang M.L."/>
            <person name="Chen J."/>
            <person name="Biggers E."/>
            <person name="Zhang J."/>
            <person name="Huang L."/>
            <person name="Zhang L."/>
            <person name="Miao W."/>
            <person name="Zhang J."/>
            <person name="Ye Z."/>
            <person name="Miao C."/>
            <person name="Lin Z."/>
            <person name="Wang H."/>
            <person name="Zhou H."/>
            <person name="Yim W.C."/>
            <person name="Priest H.D."/>
            <person name="Zheng C."/>
            <person name="Woodhouse M."/>
            <person name="Edger P.P."/>
            <person name="Guyot R."/>
            <person name="Guo H.B."/>
            <person name="Guo H."/>
            <person name="Zheng G."/>
            <person name="Singh R."/>
            <person name="Sharma A."/>
            <person name="Min X."/>
            <person name="Zheng Y."/>
            <person name="Lee H."/>
            <person name="Gurtowski J."/>
            <person name="Sedlazeck F.J."/>
            <person name="Harkess A."/>
            <person name="McKain M.R."/>
            <person name="Liao Z."/>
            <person name="Fang J."/>
            <person name="Liu J."/>
            <person name="Zhang X."/>
            <person name="Zhang Q."/>
            <person name="Hu W."/>
            <person name="Qin Y."/>
            <person name="Wang K."/>
            <person name="Chen L.Y."/>
            <person name="Shirley N."/>
            <person name="Lin Y.R."/>
            <person name="Liu L.Y."/>
            <person name="Hernandez A.G."/>
            <person name="Wright C.L."/>
            <person name="Bulone V."/>
            <person name="Tuskan G.A."/>
            <person name="Heath K."/>
            <person name="Zee F."/>
            <person name="Moore P.H."/>
            <person name="Sunkar R."/>
            <person name="Leebens-Mack J.H."/>
            <person name="Mockler T."/>
            <person name="Bennetzen J.L."/>
            <person name="Freeling M."/>
            <person name="Sankoff D."/>
            <person name="Paterson A.H."/>
            <person name="Zhu X."/>
            <person name="Yang X."/>
            <person name="Smith J.A."/>
            <person name="Cushman J.C."/>
            <person name="Paull R.E."/>
            <person name="Yu Q."/>
        </authorList>
    </citation>
    <scope>NUCLEOTIDE SEQUENCE [LARGE SCALE GENOMIC DNA]</scope>
    <source>
        <strain evidence="11">cv. F153</strain>
    </source>
</reference>
<dbReference type="PROSITE" id="PS51704">
    <property type="entry name" value="GP_PDE"/>
    <property type="match status" value="2"/>
</dbReference>
<keyword evidence="3 9" id="KW-0732">Signal</keyword>
<protein>
    <recommendedName>
        <fullName evidence="2">glycerophosphodiester phosphodiesterase</fullName>
        <ecNumber evidence="2">3.1.4.46</ecNumber>
    </recommendedName>
</protein>
<keyword evidence="8" id="KW-0812">Transmembrane</keyword>
<dbReference type="InterPro" id="IPR030395">
    <property type="entry name" value="GP_PDE_dom"/>
</dbReference>
<proteinExistence type="inferred from homology"/>
<dbReference type="PANTHER" id="PTHR43620:SF7">
    <property type="entry name" value="GLYCEROPHOSPHODIESTER PHOSPHODIESTERASE GDPD5-RELATED"/>
    <property type="match status" value="1"/>
</dbReference>
<evidence type="ECO:0000256" key="1">
    <source>
        <dbReference type="ARBA" id="ARBA00007277"/>
    </source>
</evidence>
<feature type="domain" description="GP-PDE" evidence="10">
    <location>
        <begin position="46"/>
        <end position="346"/>
    </location>
</feature>
<sequence length="753" mass="82128">MWGSVCRGEFSSFLVAFLLLQQLQLGFVAAQGGKASPWMTLSGNAPAIIAKGGFSGLFPDSSAYAYNFALAASSPATTLWCDVRLTKDGIGICLPDLKLDNCTDIQNIYPDGKKDYVVNGVPTSGWFPVDYNSTELLSQVALRQSIYTRTDRFDFSLYAILTVDYIESQFKPPALWLNVQHDMFYTQHNLSMRNYIIAISKRVVISYISSPEVSLLTSIAARVSSKTKLVFRFLDATIAEPSTNQTYGSLLKNLTFIKTFASGILVPKNYIWPVTSDNYLQPSTSVVTDAHKAGLEIYAADFANDNSFSFNYSYDPLAEYLNFIDNGIFSVDGVVSDFPITPSEAVGCFSGLNKSSLDHGKPVIISHYGASGDYPDCTDLAYQKAVDDGADVIDCPVQVTKDWIPICMSSINLMDDTTVSLSNFSSLTSVIPELQTGPGIFTFNLTWAEIETLQPVISAPESIYHLQRNPRYKNAGKFMKLSEFLAFAKDKELSGVLITVENAAFMAQKLGFSVTDAVIHTLSDAGYNNQTTLQVMIQSSNSSVLVKFKQQTKYNLVYLIDESINDATPSALADIKKFADAVAIDKKSVFPENLKFITAQTNLVSHLQKAGLSVYAYVLRNEFVSQAWDFFSDPTVQINSYFQGAGVDGVVTDFVATARRYKRNLCMNMGNSMPSYMSPVQPGGLFQLTAPAQPPALPPMPILTDSDVVEPPLPNATLVPAPSSQPAGAVRAATATSIFMLIAAAICAALLLV</sequence>
<dbReference type="FunFam" id="3.20.20.190:FF:000011">
    <property type="entry name" value="Glycerophosphodiester phosphodiesterase GDPDL3"/>
    <property type="match status" value="1"/>
</dbReference>
<dbReference type="GO" id="GO:0008889">
    <property type="term" value="F:glycerophosphodiester phosphodiesterase activity"/>
    <property type="evidence" value="ECO:0007669"/>
    <property type="project" value="UniProtKB-EC"/>
</dbReference>
<dbReference type="GO" id="GO:0006629">
    <property type="term" value="P:lipid metabolic process"/>
    <property type="evidence" value="ECO:0007669"/>
    <property type="project" value="InterPro"/>
</dbReference>
<feature type="transmembrane region" description="Helical" evidence="8">
    <location>
        <begin position="732"/>
        <end position="752"/>
    </location>
</feature>
<organism evidence="11 12">
    <name type="scientific">Ananas comosus</name>
    <name type="common">Pineapple</name>
    <name type="synonym">Ananas ananas</name>
    <dbReference type="NCBI Taxonomy" id="4615"/>
    <lineage>
        <taxon>Eukaryota</taxon>
        <taxon>Viridiplantae</taxon>
        <taxon>Streptophyta</taxon>
        <taxon>Embryophyta</taxon>
        <taxon>Tracheophyta</taxon>
        <taxon>Spermatophyta</taxon>
        <taxon>Magnoliopsida</taxon>
        <taxon>Liliopsida</taxon>
        <taxon>Poales</taxon>
        <taxon>Bromeliaceae</taxon>
        <taxon>Bromelioideae</taxon>
        <taxon>Ananas</taxon>
    </lineage>
</organism>
<dbReference type="FunFam" id="3.20.20.190:FF:000013">
    <property type="entry name" value="Glycerophosphodiester phosphodiesterase GDPDL3"/>
    <property type="match status" value="1"/>
</dbReference>
<feature type="domain" description="GP-PDE" evidence="10">
    <location>
        <begin position="362"/>
        <end position="662"/>
    </location>
</feature>
<dbReference type="CDD" id="cd08603">
    <property type="entry name" value="GDPD_SHV3_repeat_1"/>
    <property type="match status" value="1"/>
</dbReference>
<keyword evidence="8" id="KW-0472">Membrane</keyword>
<evidence type="ECO:0000256" key="4">
    <source>
        <dbReference type="ARBA" id="ARBA00022798"/>
    </source>
</evidence>
<keyword evidence="11" id="KW-1185">Reference proteome</keyword>
<reference evidence="12" key="2">
    <citation type="submission" date="2025-08" db="UniProtKB">
        <authorList>
            <consortium name="RefSeq"/>
        </authorList>
    </citation>
    <scope>IDENTIFICATION</scope>
    <source>
        <tissue evidence="12">Leaf</tissue>
    </source>
</reference>
<evidence type="ECO:0000259" key="10">
    <source>
        <dbReference type="PROSITE" id="PS51704"/>
    </source>
</evidence>
<dbReference type="GO" id="GO:0006071">
    <property type="term" value="P:glycerol metabolic process"/>
    <property type="evidence" value="ECO:0007669"/>
    <property type="project" value="UniProtKB-KW"/>
</dbReference>
<dbReference type="Proteomes" id="UP000515123">
    <property type="component" value="Linkage group 20"/>
</dbReference>
<feature type="signal peptide" evidence="9">
    <location>
        <begin position="1"/>
        <end position="30"/>
    </location>
</feature>
<evidence type="ECO:0000256" key="6">
    <source>
        <dbReference type="ARBA" id="ARBA00023180"/>
    </source>
</evidence>
<comment type="similarity">
    <text evidence="1">Belongs to the glycerophosphoryl diester phosphodiesterase family.</text>
</comment>
<evidence type="ECO:0000256" key="2">
    <source>
        <dbReference type="ARBA" id="ARBA00012247"/>
    </source>
</evidence>
<keyword evidence="8" id="KW-1133">Transmembrane helix</keyword>
<evidence type="ECO:0000256" key="7">
    <source>
        <dbReference type="ARBA" id="ARBA00047512"/>
    </source>
</evidence>
<comment type="catalytic activity">
    <reaction evidence="7">
        <text>a sn-glycero-3-phosphodiester + H2O = an alcohol + sn-glycerol 3-phosphate + H(+)</text>
        <dbReference type="Rhea" id="RHEA:12969"/>
        <dbReference type="ChEBI" id="CHEBI:15377"/>
        <dbReference type="ChEBI" id="CHEBI:15378"/>
        <dbReference type="ChEBI" id="CHEBI:30879"/>
        <dbReference type="ChEBI" id="CHEBI:57597"/>
        <dbReference type="ChEBI" id="CHEBI:83408"/>
        <dbReference type="EC" id="3.1.4.46"/>
    </reaction>
</comment>
<evidence type="ECO:0000313" key="11">
    <source>
        <dbReference type="Proteomes" id="UP000515123"/>
    </source>
</evidence>
<feature type="chain" id="PRO_5027902173" description="glycerophosphodiester phosphodiesterase" evidence="9">
    <location>
        <begin position="31"/>
        <end position="753"/>
    </location>
</feature>
<evidence type="ECO:0000256" key="8">
    <source>
        <dbReference type="SAM" id="Phobius"/>
    </source>
</evidence>
<name>A0A6P5GRL3_ANACO</name>
<dbReference type="GeneID" id="109725618"/>
<dbReference type="SUPFAM" id="SSF51695">
    <property type="entry name" value="PLC-like phosphodiesterases"/>
    <property type="match status" value="2"/>
</dbReference>
<dbReference type="EC" id="3.1.4.46" evidence="2"/>
<evidence type="ECO:0000256" key="5">
    <source>
        <dbReference type="ARBA" id="ARBA00022801"/>
    </source>
</evidence>
<dbReference type="RefSeq" id="XP_020110447.1">
    <property type="nucleotide sequence ID" value="XM_020254858.1"/>
</dbReference>
<gene>
    <name evidence="12" type="primary">LOC109725618</name>
</gene>
<dbReference type="Gramene" id="Aco015324.1.mrna1">
    <property type="protein sequence ID" value="Aco015324.1.mrna1"/>
    <property type="gene ID" value="Aco015324.1.path1"/>
</dbReference>
<dbReference type="Pfam" id="PF03009">
    <property type="entry name" value="GDPD"/>
    <property type="match status" value="1"/>
</dbReference>
<keyword evidence="6" id="KW-0325">Glycoprotein</keyword>
<dbReference type="OrthoDB" id="1058301at2759"/>
<accession>A0A6P5GRL3</accession>
<dbReference type="Gene3D" id="3.20.20.190">
    <property type="entry name" value="Phosphatidylinositol (PI) phosphodiesterase"/>
    <property type="match status" value="2"/>
</dbReference>